<dbReference type="EMBL" id="QTJV01000015">
    <property type="protein sequence ID" value="RFM31312.1"/>
    <property type="molecule type" value="Genomic_DNA"/>
</dbReference>
<protein>
    <recommendedName>
        <fullName evidence="3">GH16 domain-containing protein</fullName>
    </recommendedName>
</protein>
<dbReference type="Gene3D" id="2.60.120.200">
    <property type="match status" value="1"/>
</dbReference>
<dbReference type="InterPro" id="IPR013320">
    <property type="entry name" value="ConA-like_dom_sf"/>
</dbReference>
<accession>A0A3E1NTQ7</accession>
<name>A0A3E1NTQ7_9BACT</name>
<proteinExistence type="predicted"/>
<dbReference type="AlphaFoldDB" id="A0A3E1NTQ7"/>
<evidence type="ECO:0008006" key="3">
    <source>
        <dbReference type="Google" id="ProtNLM"/>
    </source>
</evidence>
<dbReference type="RefSeq" id="WP_116857059.1">
    <property type="nucleotide sequence ID" value="NZ_QTJV01000015.1"/>
</dbReference>
<comment type="caution">
    <text evidence="1">The sequence shown here is derived from an EMBL/GenBank/DDBJ whole genome shotgun (WGS) entry which is preliminary data.</text>
</comment>
<dbReference type="CDD" id="cd00413">
    <property type="entry name" value="Glyco_hydrolase_16"/>
    <property type="match status" value="1"/>
</dbReference>
<dbReference type="PROSITE" id="PS51257">
    <property type="entry name" value="PROKAR_LIPOPROTEIN"/>
    <property type="match status" value="1"/>
</dbReference>
<gene>
    <name evidence="1" type="ORF">DXN04_29755</name>
</gene>
<keyword evidence="2" id="KW-1185">Reference proteome</keyword>
<sequence>MKHTFMTLAVTLIAFGSCKKESTQQAATPATETAAGAKVSAAASTISFSGYTWTVRTETGTSGPGPNYWSNSSSNVWVDANGYLHLKLRKDAGTGRWLCSEVYTNQSFGYGTYVWQVEGRVDSLDRNVVFGLFNYKSGDDGHHEMDIEFARWGNNAWPNYNYTVYPQTGSGNANYTAELKLNGSYTTYRFIRNSSSVSFSGFHGHTQAAANAFFPWTTPSGYNVSTVAMPVHMNLWLFEGNAPSNAKEVELIVHSFTFTAL</sequence>
<reference evidence="1 2" key="1">
    <citation type="submission" date="2018-08" db="EMBL/GenBank/DDBJ databases">
        <title>Chitinophaga sp. K20C18050901, a novel bacterium isolated from forest soil.</title>
        <authorList>
            <person name="Wang C."/>
        </authorList>
    </citation>
    <scope>NUCLEOTIDE SEQUENCE [LARGE SCALE GENOMIC DNA]</scope>
    <source>
        <strain evidence="1 2">K20C18050901</strain>
    </source>
</reference>
<evidence type="ECO:0000313" key="2">
    <source>
        <dbReference type="Proteomes" id="UP000261174"/>
    </source>
</evidence>
<organism evidence="1 2">
    <name type="scientific">Chitinophaga silvisoli</name>
    <dbReference type="NCBI Taxonomy" id="2291814"/>
    <lineage>
        <taxon>Bacteria</taxon>
        <taxon>Pseudomonadati</taxon>
        <taxon>Bacteroidota</taxon>
        <taxon>Chitinophagia</taxon>
        <taxon>Chitinophagales</taxon>
        <taxon>Chitinophagaceae</taxon>
        <taxon>Chitinophaga</taxon>
    </lineage>
</organism>
<dbReference type="GO" id="GO:0004553">
    <property type="term" value="F:hydrolase activity, hydrolyzing O-glycosyl compounds"/>
    <property type="evidence" value="ECO:0007669"/>
    <property type="project" value="UniProtKB-ARBA"/>
</dbReference>
<dbReference type="OrthoDB" id="370098at2"/>
<evidence type="ECO:0000313" key="1">
    <source>
        <dbReference type="EMBL" id="RFM31312.1"/>
    </source>
</evidence>
<dbReference type="GO" id="GO:0005975">
    <property type="term" value="P:carbohydrate metabolic process"/>
    <property type="evidence" value="ECO:0007669"/>
    <property type="project" value="UniProtKB-ARBA"/>
</dbReference>
<dbReference type="Proteomes" id="UP000261174">
    <property type="component" value="Unassembled WGS sequence"/>
</dbReference>
<dbReference type="SUPFAM" id="SSF49899">
    <property type="entry name" value="Concanavalin A-like lectins/glucanases"/>
    <property type="match status" value="1"/>
</dbReference>